<evidence type="ECO:0000313" key="10">
    <source>
        <dbReference type="Proteomes" id="UP000094389"/>
    </source>
</evidence>
<evidence type="ECO:0000259" key="5">
    <source>
        <dbReference type="Pfam" id="PF12624"/>
    </source>
</evidence>
<keyword evidence="10" id="KW-1185">Reference proteome</keyword>
<evidence type="ECO:0000259" key="8">
    <source>
        <dbReference type="Pfam" id="PF25037"/>
    </source>
</evidence>
<dbReference type="InterPro" id="IPR009543">
    <property type="entry name" value="VPS13_VAB"/>
</dbReference>
<keyword evidence="3 4" id="KW-0445">Lipid transport</keyword>
<dbReference type="Pfam" id="PF25036">
    <property type="entry name" value="VPS13_VAB"/>
    <property type="match status" value="1"/>
</dbReference>
<dbReference type="GO" id="GO:0045324">
    <property type="term" value="P:late endosome to vacuole transport"/>
    <property type="evidence" value="ECO:0007669"/>
    <property type="project" value="UniProtKB-UniRule"/>
</dbReference>
<dbReference type="PANTHER" id="PTHR16166">
    <property type="entry name" value="VACUOLAR PROTEIN SORTING-ASSOCIATED PROTEIN VPS13"/>
    <property type="match status" value="1"/>
</dbReference>
<evidence type="ECO:0000256" key="2">
    <source>
        <dbReference type="ARBA" id="ARBA00022448"/>
    </source>
</evidence>
<dbReference type="InterPro" id="IPR056747">
    <property type="entry name" value="VPS13-like_M"/>
</dbReference>
<dbReference type="Pfam" id="PF12624">
    <property type="entry name" value="VPS13_N"/>
    <property type="match status" value="1"/>
</dbReference>
<dbReference type="PIRSF" id="PIRSF037235">
    <property type="entry name" value="VPS13_fungi"/>
    <property type="match status" value="1"/>
</dbReference>
<sequence length="3133" mass="352920">MLESLVASILNRFLGSYVENFDPKQLNIGIWSGDVKLRDLRLKKETLDKFELPLDVHFGHLGELTLQIPWANLKAKPVKVFIENVYLLASPIAQDTYDAEAELKRELALKFERLADLEIRQRANPTNAISEEDAAKNESFTESLVTKIVDNLQIEIKNIHLRYEDMNNVFTDHPYALGVTLGELSAISSDDSWMPTFISVSSNLTNKLLTLKSLCAYWNTDSESIFSEDQDELLSRFKQSLLLEDEDRLDDTQYILRPVSGTGHLTVNKLGSTETQPHIKAEVFFEEFCVDLDSHQYRDALFSASKFHWYKKTHKFKRFRPNVPVEGHGEEWFLYAARAVLSEIHERNYRWSWDFLKERRDNRKAYIKLWKKKLLLPDISQGFPDASSNEELRSLEEKLPYDDIKFFRSLARLELRKEKLEEAEVSGEKTLSEKIQQQEPTGGWLSSWWGGSNNKNSSDKDLVMSDEQRDELYQAIEFDETRALAEAVNIPRDRIKFELNAQLKKGGFSIKNRSTRKDLANIVWEGCAAQHYQRPDSFLSNFTLQEFKIEDGTETTLYKNLVSVKPFNSDVDAEVVSDPFFRASFENNPLDQSADSSLSVKLRSMTIFYHVQLINEIIKFFTPPKDHLHTINAIMEQAEATVHGLTAQTRMGLEAIWEDHKTMNTKLDLQAPLIILPLDPSSWSSPCAIIDAGHISVLSDLADKDKAKEIKDLSPEEFAKIDVEELKTLMYDRFDLHLQDTQILVGPTIKSTIEQLHSNKDTPSLILDKLDMKLVLELSIMPSASNLAKIRTTASLPNFTAKMNDYQYKIMMQLIDKCIPDFGGGEDVGGSDCGNESFAVPLSIGVLDDAASIDTEIPEVSSSSIQSGSRAPTLNLHENQHIFEFFFNVDRVQLSLSKCTDGKTMESDQIVDIIAEKFVLEFLKLTKDMHVDLTLGTFNIEDWIENSGTEEFKKIISSTNFTSDELVNGHSDIFHLKYKKVQRLAQFKGKEIEVFDQDVDLHLSALKGVLTRKSFLTILNFILTTFTNPNPPETPADALRHNDTSVDETAPEQIRCNVTLEGITLVLNDDGIKLATAQLSTALFDILVLPESLKVYSKLNALTIHDEINEGAYRDSSFRKLLSFDGDELAEFTYETIDPLSNSDYSSSFSFKAGSMRVNFVEEPLNKIFDFLSKFMQMKALYDTARDAAFNNPVIQNPRMKFDVDIKTPIIVFPKLIDFNKNIYDDLTVYLGEFTASNEFISLPSDLMNNIKLGLHSTRLTSRFFGGVDFQDLKVIEDFDVNLDISMLENPSDKAQITVRGFVSEIKSDLTELQMSYLYTLSQTIPKVFVFDESKSLSEIEDAALDANNVIAPGTVYHAEKEDVMTPSSSSSPNHAKPTDTKIDFKFDMPKVSLTLHNNTRGLKTLSASALSSFSLENIGMAYCEKNDSHFVADLHIGALVAEDIRQVEHNKFTEIIPRLVKNEQQVSVKASTNGPADNKNTVVMVNVKSPRVILALDYLFALKQFVDAGLKLPPELRSSSYSDEERDAAELYDYDGDNDNDDVNTVDSVIANSSTDAVKRLGFSVNIVDTSLILLADPTQEDSEAIVFKIEQLLASQQNIISASANNVGMFLCRMNDYHGSRIRIIDDFSSSVTIDTRGSTDHNHLSNVQIAVEPLLMRVSLNDIKLALIIFNKAMELAEQAGFVEPSTNADEIDAYTTFTSEFKRRLSQYAPSIVTSLSGNRSRRASMVDTELILKAEHLTADIEGFRLVLIGSVNELPVLDTRVKPFQITAKNWSTDLEVNMNVESFVNIFNYSKSSWEALIEPWPFTLHISRDDGPKPKLSVELIGRKTVQATLSSRSIALLSQMFSSISGQGEIQPRGSLSSYRILNQTGYDLNVWIKSPEDRFGLKTVRDGEIVPWEFEDWRKVRENLDTDNKKGVIGVELIESGYDEIDRIPVFGEGEDIYMLTPPISGYHNRLLVDITLGEDNVKTVTLRSTIIVENSTQVSILVKGKKQYSIAPGESRALPIDEVYEEKFYLKPDIQVPFEWSQNYLYWKKLRTSPASIKCPSTDSTDDTCFYFQVEAKPTSEPLSNIYPLMKVVISAPLEIENLLPYDISYRLYDRSSKRDWRNTLKKGNSSPVHVVKLEYFLLLSVFPKDSGFAKSDFAIINSPNNSEFKRESHLCLKHEDGQVLQLGIHYNTSNQGSSGLKVTIFSPYVILNRTSKDIYIRDGYNVLHSQVSVGEDELKSTTPRMFSFDEDSVKSRALVKIGDSQWSKPVSLQNIGQHGQVDMSLGDKKTEMNIGMSVMEGQGKYQLTNVVTFSPRYIVRNNFSEEIEVLAIGSTQSVRLKPGSFEALYSLPRISRKLIQIRLLGGKSQWSSPFILNDIGIVYLKVFDNNQSVTLLKINIQLDAATLIINVSDSHNDWPFSVRNFSDHEILFYQGNPYVDENDEVVEDSGTPFKPLFYKVPAKSVMPYAWDFPAAYYKEIVLRVKGRERHIQLAEIGNLRPMKVPNSSSIIDLNVIADGPTQTLVVSNYEPSLSLYKLSSKGTMEGSTTSLETPEKFKVAEGDSDITTQLRLKFEGLGISLVNTRNQELCYITANGMEIRYNESDTYQTVSWKLKWLQVDNQLYGGVFPIIIYPTVVPHSVKEMNNHPAFSGSISKVRDDRHGVTYIKYATVLLQEMSVEIDEDFLFALLDFTKIPGASWAVNPPDKLCEEVIQLSQPVNESMESDLYFEALHIQPVQLDLSFVRTEHVNAESEAQPQNLIMFFVNILTMALGNINDAPIRLNALLIENVRVPVPILLQNIQTHYGENFMSQIYRVIGSADVIGNPVGLFNNISSGVMDIFYEPYQGLIINDRPQELGIGLAKGGLSFLKKSVFGFSDSFAKISGSLAKGLTSATMDKDYQERRRMNQRRNRPNHALFGIKSGAYSFYDGISSGISGVATAPMEGANKEGAAGFFKGLGKGLIGLPTKTAIGMFDMVNYVSEGIKNTTTAFDGEGLNKVRLPRFIAQNSIIEPFSEREAQGQYWLKTASGGKFINDDYVAHIVLPGEELVVIVTYKRLLMVSTATLEVRWDINFVKINSITQEKSGIKIGLVDNRQGPFIPIPQIDSRKFLYKSIGVAVGEYNKHCEVVTGLLTTSESRLC</sequence>
<dbReference type="GO" id="GO:0005794">
    <property type="term" value="C:Golgi apparatus"/>
    <property type="evidence" value="ECO:0007669"/>
    <property type="project" value="UniProtKB-UniRule"/>
</dbReference>
<organism evidence="9 10">
    <name type="scientific">Cyberlindnera jadinii (strain ATCC 18201 / CBS 1600 / BCRC 20928 / JCM 3617 / NBRC 0987 / NRRL Y-1542)</name>
    <name type="common">Torula yeast</name>
    <name type="synonym">Candida utilis</name>
    <dbReference type="NCBI Taxonomy" id="983966"/>
    <lineage>
        <taxon>Eukaryota</taxon>
        <taxon>Fungi</taxon>
        <taxon>Dikarya</taxon>
        <taxon>Ascomycota</taxon>
        <taxon>Saccharomycotina</taxon>
        <taxon>Saccharomycetes</taxon>
        <taxon>Phaffomycetales</taxon>
        <taxon>Phaffomycetaceae</taxon>
        <taxon>Cyberlindnera</taxon>
    </lineage>
</organism>
<evidence type="ECO:0000256" key="1">
    <source>
        <dbReference type="ARBA" id="ARBA00006545"/>
    </source>
</evidence>
<name>A0A1E4S4I6_CYBJN</name>
<dbReference type="GeneID" id="30991890"/>
<dbReference type="Pfam" id="PF25037">
    <property type="entry name" value="VPS13_C"/>
    <property type="match status" value="1"/>
</dbReference>
<feature type="domain" description="Intermembrane lipid transfer protein VPS13-like C-terminal" evidence="8">
    <location>
        <begin position="2991"/>
        <end position="3095"/>
    </location>
</feature>
<dbReference type="OrthoDB" id="428159at2759"/>
<dbReference type="InterPro" id="IPR026847">
    <property type="entry name" value="VPS13"/>
</dbReference>
<comment type="function">
    <text evidence="4">Mediates the transfer of lipids between membranes at organelle contact sites. May play a role in mitochondrial lipid homeostasis.</text>
</comment>
<dbReference type="EMBL" id="KV453928">
    <property type="protein sequence ID" value="ODV74405.1"/>
    <property type="molecule type" value="Genomic_DNA"/>
</dbReference>
<dbReference type="InterPro" id="IPR026854">
    <property type="entry name" value="VPS13_N"/>
</dbReference>
<dbReference type="InterPro" id="IPR056748">
    <property type="entry name" value="VPS13-like_C"/>
</dbReference>
<dbReference type="GO" id="GO:0006869">
    <property type="term" value="P:lipid transport"/>
    <property type="evidence" value="ECO:0007669"/>
    <property type="project" value="UniProtKB-KW"/>
</dbReference>
<evidence type="ECO:0000259" key="7">
    <source>
        <dbReference type="Pfam" id="PF25036"/>
    </source>
</evidence>
<evidence type="ECO:0000256" key="4">
    <source>
        <dbReference type="PIRNR" id="PIRNR037235"/>
    </source>
</evidence>
<dbReference type="OMA" id="SGWRPIR"/>
<reference evidence="9 10" key="1">
    <citation type="journal article" date="2016" name="Proc. Natl. Acad. Sci. U.S.A.">
        <title>Comparative genomics of biotechnologically important yeasts.</title>
        <authorList>
            <person name="Riley R."/>
            <person name="Haridas S."/>
            <person name="Wolfe K.H."/>
            <person name="Lopes M.R."/>
            <person name="Hittinger C.T."/>
            <person name="Goeker M."/>
            <person name="Salamov A.A."/>
            <person name="Wisecaver J.H."/>
            <person name="Long T.M."/>
            <person name="Calvey C.H."/>
            <person name="Aerts A.L."/>
            <person name="Barry K.W."/>
            <person name="Choi C."/>
            <person name="Clum A."/>
            <person name="Coughlan A.Y."/>
            <person name="Deshpande S."/>
            <person name="Douglass A.P."/>
            <person name="Hanson S.J."/>
            <person name="Klenk H.-P."/>
            <person name="LaButti K.M."/>
            <person name="Lapidus A."/>
            <person name="Lindquist E.A."/>
            <person name="Lipzen A.M."/>
            <person name="Meier-Kolthoff J.P."/>
            <person name="Ohm R.A."/>
            <person name="Otillar R.P."/>
            <person name="Pangilinan J.L."/>
            <person name="Peng Y."/>
            <person name="Rokas A."/>
            <person name="Rosa C.A."/>
            <person name="Scheuner C."/>
            <person name="Sibirny A.A."/>
            <person name="Slot J.C."/>
            <person name="Stielow J.B."/>
            <person name="Sun H."/>
            <person name="Kurtzman C.P."/>
            <person name="Blackwell M."/>
            <person name="Grigoriev I.V."/>
            <person name="Jeffries T.W."/>
        </authorList>
    </citation>
    <scope>NUCLEOTIDE SEQUENCE [LARGE SCALE GENOMIC DNA]</scope>
    <source>
        <strain evidence="10">ATCC 18201 / CBS 1600 / BCRC 20928 / JCM 3617 / NBRC 0987 / NRRL Y-1542</strain>
    </source>
</reference>
<feature type="domain" description="VPS13-like middle region" evidence="6">
    <location>
        <begin position="1073"/>
        <end position="1822"/>
    </location>
</feature>
<dbReference type="Pfam" id="PF25033">
    <property type="entry name" value="VPS13_M"/>
    <property type="match status" value="1"/>
</dbReference>
<gene>
    <name evidence="9" type="ORF">CYBJADRAFT_193805</name>
</gene>
<dbReference type="GO" id="GO:0045053">
    <property type="term" value="P:protein retention in Golgi apparatus"/>
    <property type="evidence" value="ECO:0007669"/>
    <property type="project" value="UniProtKB-UniRule"/>
</dbReference>
<keyword evidence="2 4" id="KW-0813">Transport</keyword>
<protein>
    <recommendedName>
        <fullName evidence="4">Vacuolar protein sorting-associated protein</fullName>
    </recommendedName>
</protein>
<keyword evidence="4" id="KW-0333">Golgi apparatus</keyword>
<dbReference type="STRING" id="983966.A0A1E4S4I6"/>
<dbReference type="GO" id="GO:0007005">
    <property type="term" value="P:mitochondrion organization"/>
    <property type="evidence" value="ECO:0007669"/>
    <property type="project" value="TreeGrafter"/>
</dbReference>
<comment type="similarity">
    <text evidence="1 4">Belongs to the VPS13 family.</text>
</comment>
<evidence type="ECO:0000256" key="3">
    <source>
        <dbReference type="ARBA" id="ARBA00023055"/>
    </source>
</evidence>
<dbReference type="Proteomes" id="UP000094389">
    <property type="component" value="Unassembled WGS sequence"/>
</dbReference>
<dbReference type="GO" id="GO:0006623">
    <property type="term" value="P:protein targeting to vacuole"/>
    <property type="evidence" value="ECO:0007669"/>
    <property type="project" value="TreeGrafter"/>
</dbReference>
<dbReference type="PANTHER" id="PTHR16166:SF93">
    <property type="entry name" value="INTERMEMBRANE LIPID TRANSFER PROTEIN VPS13"/>
    <property type="match status" value="1"/>
</dbReference>
<proteinExistence type="inferred from homology"/>
<accession>A0A1E4S4I6</accession>
<evidence type="ECO:0000259" key="6">
    <source>
        <dbReference type="Pfam" id="PF25033"/>
    </source>
</evidence>
<feature type="domain" description="Vacuolar protein sorting-associated protein 13 VPS13 adaptor binding" evidence="7">
    <location>
        <begin position="1906"/>
        <end position="2467"/>
    </location>
</feature>
<feature type="domain" description="Chorein N-terminal" evidence="5">
    <location>
        <begin position="1"/>
        <end position="817"/>
    </location>
</feature>
<dbReference type="RefSeq" id="XP_020071444.1">
    <property type="nucleotide sequence ID" value="XM_020217494.1"/>
</dbReference>
<dbReference type="InterPro" id="IPR017148">
    <property type="entry name" value="VPS13_fungi"/>
</dbReference>
<evidence type="ECO:0000313" key="9">
    <source>
        <dbReference type="EMBL" id="ODV74405.1"/>
    </source>
</evidence>